<evidence type="ECO:0000259" key="3">
    <source>
        <dbReference type="Pfam" id="PF13609"/>
    </source>
</evidence>
<name>A0A8J3HQD0_9RICK</name>
<accession>A0A8J3HQD0</accession>
<dbReference type="EMBL" id="BNGU01000026">
    <property type="protein sequence ID" value="GHM59683.1"/>
    <property type="molecule type" value="Genomic_DNA"/>
</dbReference>
<reference evidence="4 5" key="1">
    <citation type="journal article" date="2021" name="Microb. Ecol.">
        <title>Candidatus Mesenet longicola: Novel Endosymbionts of Brontispa longissima that Induce Cytoplasmic Incompatibility.</title>
        <authorList>
            <person name="Takano S."/>
            <person name="Gotoh Y."/>
            <person name="Hayashi T."/>
        </authorList>
    </citation>
    <scope>NUCLEOTIDE SEQUENCE [LARGE SCALE GENOMIC DNA]</scope>
    <source>
        <strain evidence="4">L5</strain>
    </source>
</reference>
<sequence>MKKILSITTALTSLVAFYGVNVLADPLVEIEQKNVNKEVEQRKTSRSNSVDEGYESDSEVSRVNKAKTKLEEREKRVCDKGCGCKHDSSFKEGPRITIGGGFDTQFHKTSDVKDYDAIPGDDKFADSNALFGDFSNGLVGDYSKTSGSSVNTTLNIRAENTNYDLGLIYGADIKLNVPITKSGSMRSRGAHIFANTEFGDMNVGFMEGAESIMRVDASRIAAGDGGADSNWFRKANLEGNKGNFPFYVTPHLYSESLFSESNWLSFRDAVKYNKSFIDTQPFRISYFSPAFMGLKVGVSYSPNYDSDLFATGGMQKVKYLEPDDKVGSRFSINTDEKIKEVIDAAVLAAHPGVADKTKLEAAANGVTISNPTRVSDSERDNLIKAVADAVFSSATVDKVKIKEAIHKNAGVDTSVTVDAVADEVIKLRSKDSSELVTAIKAISGASVVPAKDTPKDPMIKAIVDGAVDKMKPTGLTLTNVTSKMVSDVKPHMKFDIGTAKEFYTLLATSGNYVGPNYENIVSGGISYDYDFDDFKVKVSATGEKGQVKEIKGDRYGIYGKYNDLMAFNLGLSAEYFGFKFAASYANLGKSGQPKEICTRGADNKYACKDGNIKHLQKDTYYWTAGAGYEFGSAYVSATYFKSKSAEANELSDIVIGAEYNLALNGNKNPLVPYVTWHHFETKEKDLPSDRKNNKGNIFLVGVKHNF</sequence>
<keyword evidence="5" id="KW-1185">Reference proteome</keyword>
<feature type="signal peptide" evidence="2">
    <location>
        <begin position="1"/>
        <end position="24"/>
    </location>
</feature>
<dbReference type="SUPFAM" id="SSF56935">
    <property type="entry name" value="Porins"/>
    <property type="match status" value="1"/>
</dbReference>
<dbReference type="InterPro" id="IPR023614">
    <property type="entry name" value="Porin_dom_sf"/>
</dbReference>
<comment type="caution">
    <text evidence="4">The sequence shown here is derived from an EMBL/GenBank/DDBJ whole genome shotgun (WGS) entry which is preliminary data.</text>
</comment>
<dbReference type="GO" id="GO:0015288">
    <property type="term" value="F:porin activity"/>
    <property type="evidence" value="ECO:0007669"/>
    <property type="project" value="InterPro"/>
</dbReference>
<proteinExistence type="predicted"/>
<feature type="chain" id="PRO_5035153431" description="Porin domain-containing protein" evidence="2">
    <location>
        <begin position="25"/>
        <end position="706"/>
    </location>
</feature>
<evidence type="ECO:0000256" key="2">
    <source>
        <dbReference type="SAM" id="SignalP"/>
    </source>
</evidence>
<dbReference type="InterPro" id="IPR033900">
    <property type="entry name" value="Gram_neg_porin_domain"/>
</dbReference>
<dbReference type="AlphaFoldDB" id="A0A8J3HQD0"/>
<dbReference type="Gene3D" id="2.40.160.10">
    <property type="entry name" value="Porin"/>
    <property type="match status" value="2"/>
</dbReference>
<dbReference type="Pfam" id="PF13609">
    <property type="entry name" value="Porin_4"/>
    <property type="match status" value="1"/>
</dbReference>
<protein>
    <recommendedName>
        <fullName evidence="3">Porin domain-containing protein</fullName>
    </recommendedName>
</protein>
<evidence type="ECO:0000313" key="5">
    <source>
        <dbReference type="Proteomes" id="UP000637906"/>
    </source>
</evidence>
<evidence type="ECO:0000256" key="1">
    <source>
        <dbReference type="SAM" id="MobiDB-lite"/>
    </source>
</evidence>
<dbReference type="Proteomes" id="UP000637906">
    <property type="component" value="Unassembled WGS sequence"/>
</dbReference>
<organism evidence="4 5">
    <name type="scientific">Candidatus Mesenet longicola</name>
    <dbReference type="NCBI Taxonomy" id="1892558"/>
    <lineage>
        <taxon>Bacteria</taxon>
        <taxon>Pseudomonadati</taxon>
        <taxon>Pseudomonadota</taxon>
        <taxon>Alphaproteobacteria</taxon>
        <taxon>Rickettsiales</taxon>
        <taxon>Anaplasmataceae</taxon>
        <taxon>Candidatus Mesenet</taxon>
    </lineage>
</organism>
<feature type="domain" description="Porin" evidence="3">
    <location>
        <begin position="514"/>
        <end position="662"/>
    </location>
</feature>
<evidence type="ECO:0000313" key="4">
    <source>
        <dbReference type="EMBL" id="GHM59683.1"/>
    </source>
</evidence>
<feature type="region of interest" description="Disordered" evidence="1">
    <location>
        <begin position="37"/>
        <end position="66"/>
    </location>
</feature>
<gene>
    <name evidence="4" type="ORF">sL5_06760</name>
</gene>
<dbReference type="GO" id="GO:0016020">
    <property type="term" value="C:membrane"/>
    <property type="evidence" value="ECO:0007669"/>
    <property type="project" value="InterPro"/>
</dbReference>
<keyword evidence="2" id="KW-0732">Signal</keyword>